<evidence type="ECO:0000313" key="4">
    <source>
        <dbReference type="Proteomes" id="UP000813444"/>
    </source>
</evidence>
<feature type="region of interest" description="Disordered" evidence="1">
    <location>
        <begin position="326"/>
        <end position="346"/>
    </location>
</feature>
<feature type="compositionally biased region" description="Low complexity" evidence="1">
    <location>
        <begin position="260"/>
        <end position="280"/>
    </location>
</feature>
<keyword evidence="4" id="KW-1185">Reference proteome</keyword>
<gene>
    <name evidence="3" type="ORF">B0I35DRAFT_446241</name>
</gene>
<feature type="chain" id="PRO_5035441280" evidence="2">
    <location>
        <begin position="22"/>
        <end position="370"/>
    </location>
</feature>
<sequence length="370" mass="40361">MGRLHIISTILWLACAGVTMSQLSSSSTKACFDSCSIAFDRRGISVYLWYPTYPNPSWGWVRPTVTATLTVATSIDRESDETKTITQLPPAVTQATNSDGTAIRTIEYIRFERTLTTVVTYPEIFIDWPDYIGSSGTYKTTDRYGNPECRTISYDQMSRVYLPNPQPSAVNERNSIYSSLFADDFSTFNDTTGLSYFPGLLVDTESPTLFPEANQSWFPQADAFSNCRAPIGPHFAGFVDTYWVTATSTSNARGPNSIPEDSVSRTSSGGSTEGTESVARIPVVTTLTTTSTVTYSESTNTQDGSVVPIVSTLTLISVTTAVVQDTTSRDSAVETESSEDRDDSGTVGKGITVTVLGWLPVIWLAYEVFL</sequence>
<dbReference type="PROSITE" id="PS51257">
    <property type="entry name" value="PROKAR_LIPOPROTEIN"/>
    <property type="match status" value="1"/>
</dbReference>
<dbReference type="AlphaFoldDB" id="A0A8K0WKU3"/>
<feature type="signal peptide" evidence="2">
    <location>
        <begin position="1"/>
        <end position="21"/>
    </location>
</feature>
<proteinExistence type="predicted"/>
<accession>A0A8K0WKU3</accession>
<evidence type="ECO:0000256" key="1">
    <source>
        <dbReference type="SAM" id="MobiDB-lite"/>
    </source>
</evidence>
<organism evidence="3 4">
    <name type="scientific">Stachybotrys elegans</name>
    <dbReference type="NCBI Taxonomy" id="80388"/>
    <lineage>
        <taxon>Eukaryota</taxon>
        <taxon>Fungi</taxon>
        <taxon>Dikarya</taxon>
        <taxon>Ascomycota</taxon>
        <taxon>Pezizomycotina</taxon>
        <taxon>Sordariomycetes</taxon>
        <taxon>Hypocreomycetidae</taxon>
        <taxon>Hypocreales</taxon>
        <taxon>Stachybotryaceae</taxon>
        <taxon>Stachybotrys</taxon>
    </lineage>
</organism>
<reference evidence="3" key="1">
    <citation type="journal article" date="2021" name="Nat. Commun.">
        <title>Genetic determinants of endophytism in the Arabidopsis root mycobiome.</title>
        <authorList>
            <person name="Mesny F."/>
            <person name="Miyauchi S."/>
            <person name="Thiergart T."/>
            <person name="Pickel B."/>
            <person name="Atanasova L."/>
            <person name="Karlsson M."/>
            <person name="Huettel B."/>
            <person name="Barry K.W."/>
            <person name="Haridas S."/>
            <person name="Chen C."/>
            <person name="Bauer D."/>
            <person name="Andreopoulos W."/>
            <person name="Pangilinan J."/>
            <person name="LaButti K."/>
            <person name="Riley R."/>
            <person name="Lipzen A."/>
            <person name="Clum A."/>
            <person name="Drula E."/>
            <person name="Henrissat B."/>
            <person name="Kohler A."/>
            <person name="Grigoriev I.V."/>
            <person name="Martin F.M."/>
            <person name="Hacquard S."/>
        </authorList>
    </citation>
    <scope>NUCLEOTIDE SEQUENCE</scope>
    <source>
        <strain evidence="3">MPI-CAGE-CH-0235</strain>
    </source>
</reference>
<protein>
    <submittedName>
        <fullName evidence="3">Uncharacterized protein</fullName>
    </submittedName>
</protein>
<name>A0A8K0WKU3_9HYPO</name>
<dbReference type="EMBL" id="JAGPNK010000029">
    <property type="protein sequence ID" value="KAH7303742.1"/>
    <property type="molecule type" value="Genomic_DNA"/>
</dbReference>
<feature type="region of interest" description="Disordered" evidence="1">
    <location>
        <begin position="249"/>
        <end position="280"/>
    </location>
</feature>
<dbReference type="OrthoDB" id="4741836at2759"/>
<keyword evidence="2" id="KW-0732">Signal</keyword>
<evidence type="ECO:0000256" key="2">
    <source>
        <dbReference type="SAM" id="SignalP"/>
    </source>
</evidence>
<evidence type="ECO:0000313" key="3">
    <source>
        <dbReference type="EMBL" id="KAH7303742.1"/>
    </source>
</evidence>
<dbReference type="Proteomes" id="UP000813444">
    <property type="component" value="Unassembled WGS sequence"/>
</dbReference>
<comment type="caution">
    <text evidence="3">The sequence shown here is derived from an EMBL/GenBank/DDBJ whole genome shotgun (WGS) entry which is preliminary data.</text>
</comment>